<dbReference type="EMBL" id="JBAHYK010000443">
    <property type="protein sequence ID" value="KAL0573973.1"/>
    <property type="molecule type" value="Genomic_DNA"/>
</dbReference>
<name>A0ABR3FFA2_9AGAR</name>
<evidence type="ECO:0000313" key="4">
    <source>
        <dbReference type="Proteomes" id="UP001465976"/>
    </source>
</evidence>
<evidence type="ECO:0000259" key="2">
    <source>
        <dbReference type="Pfam" id="PF01979"/>
    </source>
</evidence>
<keyword evidence="4" id="KW-1185">Reference proteome</keyword>
<dbReference type="Pfam" id="PF01979">
    <property type="entry name" value="Amidohydro_1"/>
    <property type="match status" value="1"/>
</dbReference>
<evidence type="ECO:0000256" key="1">
    <source>
        <dbReference type="ARBA" id="ARBA00022801"/>
    </source>
</evidence>
<sequence length="945" mass="102410">MSEKMRARVSTPPTRAVVTVFVSALAVALAVVVYGYGQIPFLPAQIHPLYTTAQVTATTHPGLLQALQRCDSNRIKPGPVSSDLQDRTVGHADSLDVPSMLITNATIFTGAKSGNYTYRGDILLQKGVVRGIGTDIPHGKNTTVINARGAWVTPGLDSNELDSNKGPILPYLRSIDGFHTFDERIQRAITHGVTSAQVVSGKANLVGGQSFVVKLRKTSKGSPSSMVINEENGWKYLIQSCNEATRKYGNRPDAIWELRNAYHEAKKVLQLQDSFCAKAEAGLLDSEVYPESLQYEAAVNTLRGKVKVFNVCGEVVDLDNMIQLAEEFDFGISAFLLASEAWLVPGLMKKVIEGGTAIALPGNNYGYSRETYRGSPFAPRVLAGHKFNASVIMMSDETSGGGYIIDEARKAYYFGLTERDALNSITSTAASALGLSHRIGVLKKGSDADVVLWDSHPLQPGANPIQTWIDGIPQGRSPDLNATIPRYMREPKWQKVPLQPNFDKERERAFHMEGVEPFNARNLTGGKVAFKNVTQVWDRKGDGDIEKIYPVGRGPPEPGLVVVEEGVMTCVGEVDLCSTAAHDADHTMDLHGGSISPGLMSFGSRLGLEEFVNEPSTGDGALYNAFAYDVPNALQDAGGMVRAIDGLMFGTRHALTAYRMGVTSATSSLMRPRDIHRSRASDSIVIWGLSTTFRTSAMHAFEPGTIMQDVAALHVRISRPTPAGQGIRRSVSVSEQIAGLRRLLHGWESRDSDTGVWFKRAAEGVIPLVIDVHSADIMTSLIAMKAEVDDRIGGQMRMVFSGASEAHVLAKELHRARIGVILTRLRPTYTEWDGRKILPGPPLSNETTLGVLLEHKVSVAIGVEHPQLAANALFDLRQAVSELRGKVKEHAAYSLTTRNLEELLGVKGMGEEKADLVAFDQGSVLDAGSKAVAVIVTSRGVVDVL</sequence>
<dbReference type="InterPro" id="IPR032466">
    <property type="entry name" value="Metal_Hydrolase"/>
</dbReference>
<dbReference type="PANTHER" id="PTHR11113:SF14">
    <property type="entry name" value="N-ACETYLGLUCOSAMINE-6-PHOSPHATE DEACETYLASE"/>
    <property type="match status" value="1"/>
</dbReference>
<protein>
    <recommendedName>
        <fullName evidence="2">Amidohydrolase-related domain-containing protein</fullName>
    </recommendedName>
</protein>
<comment type="caution">
    <text evidence="3">The sequence shown here is derived from an EMBL/GenBank/DDBJ whole genome shotgun (WGS) entry which is preliminary data.</text>
</comment>
<keyword evidence="1" id="KW-0378">Hydrolase</keyword>
<reference evidence="3 4" key="1">
    <citation type="submission" date="2024-02" db="EMBL/GenBank/DDBJ databases">
        <title>A draft genome for the cacao thread blight pathogen Marasmius crinis-equi.</title>
        <authorList>
            <person name="Cohen S.P."/>
            <person name="Baruah I.K."/>
            <person name="Amoako-Attah I."/>
            <person name="Bukari Y."/>
            <person name="Meinhardt L.W."/>
            <person name="Bailey B.A."/>
        </authorList>
    </citation>
    <scope>NUCLEOTIDE SEQUENCE [LARGE SCALE GENOMIC DNA]</scope>
    <source>
        <strain evidence="3 4">GH-76</strain>
    </source>
</reference>
<dbReference type="SUPFAM" id="SSF51338">
    <property type="entry name" value="Composite domain of metallo-dependent hydrolases"/>
    <property type="match status" value="1"/>
</dbReference>
<accession>A0ABR3FFA2</accession>
<dbReference type="Gene3D" id="3.20.20.140">
    <property type="entry name" value="Metal-dependent hydrolases"/>
    <property type="match status" value="2"/>
</dbReference>
<dbReference type="InterPro" id="IPR011059">
    <property type="entry name" value="Metal-dep_hydrolase_composite"/>
</dbReference>
<dbReference type="PANTHER" id="PTHR11113">
    <property type="entry name" value="N-ACETYLGLUCOSAMINE-6-PHOSPHATE DEACETYLASE"/>
    <property type="match status" value="1"/>
</dbReference>
<dbReference type="Proteomes" id="UP001465976">
    <property type="component" value="Unassembled WGS sequence"/>
</dbReference>
<evidence type="ECO:0000313" key="3">
    <source>
        <dbReference type="EMBL" id="KAL0573973.1"/>
    </source>
</evidence>
<gene>
    <name evidence="3" type="ORF">V5O48_007988</name>
</gene>
<dbReference type="SUPFAM" id="SSF51556">
    <property type="entry name" value="Metallo-dependent hydrolases"/>
    <property type="match status" value="1"/>
</dbReference>
<proteinExistence type="predicted"/>
<organism evidence="3 4">
    <name type="scientific">Marasmius crinis-equi</name>
    <dbReference type="NCBI Taxonomy" id="585013"/>
    <lineage>
        <taxon>Eukaryota</taxon>
        <taxon>Fungi</taxon>
        <taxon>Dikarya</taxon>
        <taxon>Basidiomycota</taxon>
        <taxon>Agaricomycotina</taxon>
        <taxon>Agaricomycetes</taxon>
        <taxon>Agaricomycetidae</taxon>
        <taxon>Agaricales</taxon>
        <taxon>Marasmiineae</taxon>
        <taxon>Marasmiaceae</taxon>
        <taxon>Marasmius</taxon>
    </lineage>
</organism>
<dbReference type="InterPro" id="IPR006680">
    <property type="entry name" value="Amidohydro-rel"/>
</dbReference>
<feature type="domain" description="Amidohydrolase-related" evidence="2">
    <location>
        <begin position="384"/>
        <end position="471"/>
    </location>
</feature>